<dbReference type="Pfam" id="PF14580">
    <property type="entry name" value="LRR_9"/>
    <property type="match status" value="3"/>
</dbReference>
<dbReference type="InterPro" id="IPR050836">
    <property type="entry name" value="SDS22/Internalin_LRR"/>
</dbReference>
<protein>
    <recommendedName>
        <fullName evidence="3">U2A'/phosphoprotein 32 family A C-terminal domain-containing protein</fullName>
    </recommendedName>
</protein>
<dbReference type="PROSITE" id="PS51450">
    <property type="entry name" value="LRR"/>
    <property type="match status" value="10"/>
</dbReference>
<keyword evidence="2" id="KW-0677">Repeat</keyword>
<feature type="domain" description="U2A'/phosphoprotein 32 family A C-terminal" evidence="3">
    <location>
        <begin position="1033"/>
        <end position="1051"/>
    </location>
</feature>
<dbReference type="Gene3D" id="3.80.10.10">
    <property type="entry name" value="Ribonuclease Inhibitor"/>
    <property type="match status" value="7"/>
</dbReference>
<dbReference type="PANTHER" id="PTHR46652:SF3">
    <property type="entry name" value="LEUCINE-RICH REPEAT-CONTAINING PROTEIN 9"/>
    <property type="match status" value="1"/>
</dbReference>
<feature type="domain" description="U2A'/phosphoprotein 32 family A C-terminal" evidence="3">
    <location>
        <begin position="791"/>
        <end position="809"/>
    </location>
</feature>
<dbReference type="InterPro" id="IPR003591">
    <property type="entry name" value="Leu-rich_rpt_typical-subtyp"/>
</dbReference>
<evidence type="ECO:0000256" key="1">
    <source>
        <dbReference type="ARBA" id="ARBA00022614"/>
    </source>
</evidence>
<organism evidence="4 5">
    <name type="scientific">Rotaria sordida</name>
    <dbReference type="NCBI Taxonomy" id="392033"/>
    <lineage>
        <taxon>Eukaryota</taxon>
        <taxon>Metazoa</taxon>
        <taxon>Spiralia</taxon>
        <taxon>Gnathifera</taxon>
        <taxon>Rotifera</taxon>
        <taxon>Eurotatoria</taxon>
        <taxon>Bdelloidea</taxon>
        <taxon>Philodinida</taxon>
        <taxon>Philodinidae</taxon>
        <taxon>Rotaria</taxon>
    </lineage>
</organism>
<dbReference type="SMART" id="SM00369">
    <property type="entry name" value="LRR_TYP"/>
    <property type="match status" value="10"/>
</dbReference>
<comment type="caution">
    <text evidence="4">The sequence shown here is derived from an EMBL/GenBank/DDBJ whole genome shotgun (WGS) entry which is preliminary data.</text>
</comment>
<dbReference type="InterPro" id="IPR032675">
    <property type="entry name" value="LRR_dom_sf"/>
</dbReference>
<dbReference type="InterPro" id="IPR001611">
    <property type="entry name" value="Leu-rich_rpt"/>
</dbReference>
<dbReference type="Proteomes" id="UP000663836">
    <property type="component" value="Unassembled WGS sequence"/>
</dbReference>
<feature type="domain" description="U2A'/phosphoprotein 32 family A C-terminal" evidence="3">
    <location>
        <begin position="1304"/>
        <end position="1322"/>
    </location>
</feature>
<accession>A0A819JYB4</accession>
<dbReference type="SMART" id="SM00365">
    <property type="entry name" value="LRR_SD22"/>
    <property type="match status" value="15"/>
</dbReference>
<keyword evidence="1" id="KW-0433">Leucine-rich repeat</keyword>
<evidence type="ECO:0000259" key="3">
    <source>
        <dbReference type="SMART" id="SM00446"/>
    </source>
</evidence>
<evidence type="ECO:0000313" key="4">
    <source>
        <dbReference type="EMBL" id="CAF3940620.1"/>
    </source>
</evidence>
<sequence length="1353" mass="157085">MKAVEDENIFKELCESNGINYETFQRNHSGFDPNVEILEMFFSGLPRLISLKAFPNLLKLVIVNQTIERIEGLDACTNLQELWITECKLQQIEGLSGCTQLQRLYLYANAIKTIENLNGLKRLEHLWLNENLISKIEGLSNSKRLKELNLASNQIRFIGTSLAENTELEVLNLADNKISSFQDITILTMLPKLRNIAFSDPVYGGKNPVASMANYHVHILYHLPQLEYIDGLHITTRQVGEQAEATVTKKKMWYHMKSKTLEREYDEFQVRLRQLRKKNEHIPEEHIRLLNKCIQRLKQELNLPERNYQTRAASGDHNESERIEKQIEILRQRLIIWQNILNNLVAQYETAHFILLQQKAQLASRIQLELISGGNIRFEEGNINDVWFNAAKELLLSRFCSSIYSRYHITGIKIHRITRLFNRPKKVQFDHNLDIILEDDDDPIKTKSIQSKLEYLFYSTQPLRRNQNDHMYQFTTIESISEHGFPNVEIYKQLGQEEAIPFSNSLAISDYLRIEQAGFQNRDKYRFGSILMAKIYIGSSSTMPVKELPFPEYTPDLSITSKNFPTRASVSRHVIFPERAISKAGHCDCGAQQQQWFLFDPLHAYAEYIIEYEYLFSVTKNTLSDQLSRIKLDKIDDSIVTTYQEEISRDNYVLPSKDDELPSIISQLSEDKLLTIVHETNLSNITELNLACCNLQSIKILSELKNLRSLNLAFNDLVKLDELCFFYVLESIDLSYNKLTTLDGMKGLTKLISFIATNNFLKKSLDEILTLKRYCTNLHYLDLRGNPFDKPETHRARTLALIPNLQTIDGIKVTYHEHKQAGECQPEESCSHENLILHSRTHLYRPRDLRCHFIAKYYDTYTNDPLGIHQPKIEDIYWMSTVTSLSLNNVYLTKLPDLSNMICLRWASFDNNCLTHIRGLEQLIKLEELSIENNFLTIVDGIENLTSLRRLNVSKNEITDFDGQILNNLMRLTYVAIDHNRLHSLIKLGRCSTLIELYAGNNLIKNIRDIFHLKTLSNLLILDLWGNPICHEAGKYRLFIIYHLKALRAFDGFAVEIQESGEARETFGGKLTPDFIVEKLGHSNFSEIKQLELPQCSIRGVELNIQFLALKCVNLEHNQLTNFSGLIHLPNLKILCLNYNRIESVLYRPSRPRVDNRGKPIIENVDNRVVLENLEVLHLAYNNITDLVALQLNKIPSLRSLFLQGNEITKVEGLEALRNLRELVLDKNKIRVITETSFFFQTNLVELHLEENRIRELSYFDRMIKLEKLFLGSNKVQEIPEIDKLIPLICLGELSFINNPVSRKTTYRFFVTYRLPQIQILDEQLITEEDRFRAEIYYAETAVGVFCFKMINK</sequence>
<dbReference type="SMART" id="SM00368">
    <property type="entry name" value="LRR_RI"/>
    <property type="match status" value="6"/>
</dbReference>
<proteinExistence type="predicted"/>
<dbReference type="InterPro" id="IPR025875">
    <property type="entry name" value="Leu-rich_rpt_4"/>
</dbReference>
<dbReference type="Pfam" id="PF12799">
    <property type="entry name" value="LRR_4"/>
    <property type="match status" value="1"/>
</dbReference>
<dbReference type="SUPFAM" id="SSF52058">
    <property type="entry name" value="L domain-like"/>
    <property type="match status" value="1"/>
</dbReference>
<reference evidence="4" key="1">
    <citation type="submission" date="2021-02" db="EMBL/GenBank/DDBJ databases">
        <authorList>
            <person name="Nowell W R."/>
        </authorList>
    </citation>
    <scope>NUCLEOTIDE SEQUENCE</scope>
</reference>
<feature type="domain" description="U2A'/phosphoprotein 32 family A C-terminal" evidence="3">
    <location>
        <begin position="212"/>
        <end position="230"/>
    </location>
</feature>
<evidence type="ECO:0000256" key="2">
    <source>
        <dbReference type="ARBA" id="ARBA00022737"/>
    </source>
</evidence>
<dbReference type="EMBL" id="CAJOBD010003308">
    <property type="protein sequence ID" value="CAF3940620.1"/>
    <property type="molecule type" value="Genomic_DNA"/>
</dbReference>
<evidence type="ECO:0000313" key="5">
    <source>
        <dbReference type="Proteomes" id="UP000663836"/>
    </source>
</evidence>
<dbReference type="PANTHER" id="PTHR46652">
    <property type="entry name" value="LEUCINE-RICH REPEAT AND IQ DOMAIN-CONTAINING PROTEIN 1-RELATED"/>
    <property type="match status" value="1"/>
</dbReference>
<gene>
    <name evidence="4" type="ORF">JBS370_LOCUS22976</name>
</gene>
<dbReference type="InterPro" id="IPR003603">
    <property type="entry name" value="U2A'_phosphoprotein32A_C"/>
</dbReference>
<name>A0A819JYB4_9BILA</name>
<dbReference type="SUPFAM" id="SSF52075">
    <property type="entry name" value="Outer arm dynein light chain 1"/>
    <property type="match status" value="2"/>
</dbReference>
<dbReference type="SMART" id="SM00446">
    <property type="entry name" value="LRRcap"/>
    <property type="match status" value="4"/>
</dbReference>